<proteinExistence type="predicted"/>
<evidence type="ECO:0000313" key="1">
    <source>
        <dbReference type="EMBL" id="JAD65894.1"/>
    </source>
</evidence>
<sequence length="32" mass="3782">MYVSTCDNETLRIAYPDVTENSSILVTWQREF</sequence>
<dbReference type="EMBL" id="GBRH01232001">
    <property type="protein sequence ID" value="JAD65894.1"/>
    <property type="molecule type" value="Transcribed_RNA"/>
</dbReference>
<dbReference type="AlphaFoldDB" id="A0A0A9BPI8"/>
<organism evidence="1">
    <name type="scientific">Arundo donax</name>
    <name type="common">Giant reed</name>
    <name type="synonym">Donax arundinaceus</name>
    <dbReference type="NCBI Taxonomy" id="35708"/>
    <lineage>
        <taxon>Eukaryota</taxon>
        <taxon>Viridiplantae</taxon>
        <taxon>Streptophyta</taxon>
        <taxon>Embryophyta</taxon>
        <taxon>Tracheophyta</taxon>
        <taxon>Spermatophyta</taxon>
        <taxon>Magnoliopsida</taxon>
        <taxon>Liliopsida</taxon>
        <taxon>Poales</taxon>
        <taxon>Poaceae</taxon>
        <taxon>PACMAD clade</taxon>
        <taxon>Arundinoideae</taxon>
        <taxon>Arundineae</taxon>
        <taxon>Arundo</taxon>
    </lineage>
</organism>
<accession>A0A0A9BPI8</accession>
<protein>
    <submittedName>
        <fullName evidence="1">Uncharacterized protein</fullName>
    </submittedName>
</protein>
<reference evidence="1" key="1">
    <citation type="submission" date="2014-09" db="EMBL/GenBank/DDBJ databases">
        <authorList>
            <person name="Magalhaes I.L.F."/>
            <person name="Oliveira U."/>
            <person name="Santos F.R."/>
            <person name="Vidigal T.H.D.A."/>
            <person name="Brescovit A.D."/>
            <person name="Santos A.J."/>
        </authorList>
    </citation>
    <scope>NUCLEOTIDE SEQUENCE</scope>
    <source>
        <tissue evidence="1">Shoot tissue taken approximately 20 cm above the soil surface</tissue>
    </source>
</reference>
<name>A0A0A9BPI8_ARUDO</name>
<reference evidence="1" key="2">
    <citation type="journal article" date="2015" name="Data Brief">
        <title>Shoot transcriptome of the giant reed, Arundo donax.</title>
        <authorList>
            <person name="Barrero R.A."/>
            <person name="Guerrero F.D."/>
            <person name="Moolhuijzen P."/>
            <person name="Goolsby J.A."/>
            <person name="Tidwell J."/>
            <person name="Bellgard S.E."/>
            <person name="Bellgard M.I."/>
        </authorList>
    </citation>
    <scope>NUCLEOTIDE SEQUENCE</scope>
    <source>
        <tissue evidence="1">Shoot tissue taken approximately 20 cm above the soil surface</tissue>
    </source>
</reference>